<dbReference type="PANTHER" id="PTHR28398">
    <property type="entry name" value="SYNAPTONEMAL COMPLEX CENTRAL ELEMENT PROTEIN 2"/>
    <property type="match status" value="1"/>
</dbReference>
<sequence>MNDNQLADVTGENQQSRQTKHYNENSNNNNISDIVIQQHPADEIDRLHSEEPSIFSTENSNSLNVSVDELPGKILISPDVTKNSLSQSAQQIIDDLNAKRKQDTQLLSNMKKALEAQNEKMCKSIEQHLFQVYETQGKEVQDKLQELFGVIDRISRVETELQEFKQALQILYKDMTD</sequence>
<organism evidence="2 3">
    <name type="scientific">Patella caerulea</name>
    <name type="common">Rayed Mediterranean limpet</name>
    <dbReference type="NCBI Taxonomy" id="87958"/>
    <lineage>
        <taxon>Eukaryota</taxon>
        <taxon>Metazoa</taxon>
        <taxon>Spiralia</taxon>
        <taxon>Lophotrochozoa</taxon>
        <taxon>Mollusca</taxon>
        <taxon>Gastropoda</taxon>
        <taxon>Patellogastropoda</taxon>
        <taxon>Patelloidea</taxon>
        <taxon>Patellidae</taxon>
        <taxon>Patella</taxon>
    </lineage>
</organism>
<evidence type="ECO:0000256" key="1">
    <source>
        <dbReference type="SAM" id="MobiDB-lite"/>
    </source>
</evidence>
<dbReference type="GO" id="GO:0007130">
    <property type="term" value="P:synaptonemal complex assembly"/>
    <property type="evidence" value="ECO:0007669"/>
    <property type="project" value="InterPro"/>
</dbReference>
<reference evidence="2 3" key="1">
    <citation type="submission" date="2024-01" db="EMBL/GenBank/DDBJ databases">
        <title>The genome of the rayed Mediterranean limpet Patella caerulea (Linnaeus, 1758).</title>
        <authorList>
            <person name="Anh-Thu Weber A."/>
            <person name="Halstead-Nussloch G."/>
        </authorList>
    </citation>
    <scope>NUCLEOTIDE SEQUENCE [LARGE SCALE GENOMIC DNA]</scope>
    <source>
        <strain evidence="2">AATW-2023a</strain>
        <tissue evidence="2">Whole specimen</tissue>
    </source>
</reference>
<dbReference type="EMBL" id="JAZGQO010000008">
    <property type="protein sequence ID" value="KAK6178723.1"/>
    <property type="molecule type" value="Genomic_DNA"/>
</dbReference>
<name>A0AAN8PP34_PATCE</name>
<dbReference type="InterPro" id="IPR034609">
    <property type="entry name" value="Syce2"/>
</dbReference>
<dbReference type="GO" id="GO:0000801">
    <property type="term" value="C:central element"/>
    <property type="evidence" value="ECO:0007669"/>
    <property type="project" value="InterPro"/>
</dbReference>
<keyword evidence="3" id="KW-1185">Reference proteome</keyword>
<dbReference type="PANTHER" id="PTHR28398:SF1">
    <property type="entry name" value="SYNAPTONEMAL COMPLEX CENTRAL ELEMENT PROTEIN 2"/>
    <property type="match status" value="1"/>
</dbReference>
<gene>
    <name evidence="2" type="ORF">SNE40_011240</name>
</gene>
<comment type="caution">
    <text evidence="2">The sequence shown here is derived from an EMBL/GenBank/DDBJ whole genome shotgun (WGS) entry which is preliminary data.</text>
</comment>
<dbReference type="AlphaFoldDB" id="A0AAN8PP34"/>
<feature type="region of interest" description="Disordered" evidence="1">
    <location>
        <begin position="1"/>
        <end position="30"/>
    </location>
</feature>
<protein>
    <submittedName>
        <fullName evidence="2">Uncharacterized protein</fullName>
    </submittedName>
</protein>
<feature type="compositionally biased region" description="Polar residues" evidence="1">
    <location>
        <begin position="1"/>
        <end position="17"/>
    </location>
</feature>
<dbReference type="Proteomes" id="UP001347796">
    <property type="component" value="Unassembled WGS sequence"/>
</dbReference>
<evidence type="ECO:0000313" key="2">
    <source>
        <dbReference type="EMBL" id="KAK6178723.1"/>
    </source>
</evidence>
<accession>A0AAN8PP34</accession>
<evidence type="ECO:0000313" key="3">
    <source>
        <dbReference type="Proteomes" id="UP001347796"/>
    </source>
</evidence>
<proteinExistence type="predicted"/>